<proteinExistence type="predicted"/>
<protein>
    <submittedName>
        <fullName evidence="2">Uncharacterized protein</fullName>
    </submittedName>
</protein>
<name>A0A1B6GUN7_9HEMI</name>
<feature type="region of interest" description="Disordered" evidence="1">
    <location>
        <begin position="1"/>
        <end position="53"/>
    </location>
</feature>
<evidence type="ECO:0000256" key="1">
    <source>
        <dbReference type="SAM" id="MobiDB-lite"/>
    </source>
</evidence>
<feature type="compositionally biased region" description="Polar residues" evidence="1">
    <location>
        <begin position="23"/>
        <end position="39"/>
    </location>
</feature>
<evidence type="ECO:0000313" key="2">
    <source>
        <dbReference type="EMBL" id="JAS66063.1"/>
    </source>
</evidence>
<feature type="compositionally biased region" description="Polar residues" evidence="1">
    <location>
        <begin position="1"/>
        <end position="13"/>
    </location>
</feature>
<dbReference type="EMBL" id="GECZ01003706">
    <property type="protein sequence ID" value="JAS66063.1"/>
    <property type="molecule type" value="Transcribed_RNA"/>
</dbReference>
<dbReference type="AlphaFoldDB" id="A0A1B6GUN7"/>
<accession>A0A1B6GUN7</accession>
<organism evidence="2">
    <name type="scientific">Cuerna arida</name>
    <dbReference type="NCBI Taxonomy" id="1464854"/>
    <lineage>
        <taxon>Eukaryota</taxon>
        <taxon>Metazoa</taxon>
        <taxon>Ecdysozoa</taxon>
        <taxon>Arthropoda</taxon>
        <taxon>Hexapoda</taxon>
        <taxon>Insecta</taxon>
        <taxon>Pterygota</taxon>
        <taxon>Neoptera</taxon>
        <taxon>Paraneoptera</taxon>
        <taxon>Hemiptera</taxon>
        <taxon>Auchenorrhyncha</taxon>
        <taxon>Membracoidea</taxon>
        <taxon>Cicadellidae</taxon>
        <taxon>Cicadellinae</taxon>
        <taxon>Proconiini</taxon>
        <taxon>Cuerna</taxon>
    </lineage>
</organism>
<feature type="non-terminal residue" evidence="2">
    <location>
        <position position="1"/>
    </location>
</feature>
<sequence>LTAGSSCSSSHLPNKNPVINYGSKISPSISHLQQSSVKSSDMRNKRLTKSTSDKSIFNSINRKVISPKEDFSTEVLKMANNPVSIMLTDSLQKTNFPKNFHIPKLSQRLNREDSSTSSDN</sequence>
<gene>
    <name evidence="2" type="ORF">g.43991</name>
</gene>
<reference evidence="2" key="1">
    <citation type="submission" date="2015-11" db="EMBL/GenBank/DDBJ databases">
        <title>De novo transcriptome assembly of four potential Pierce s Disease insect vectors from Arizona vineyards.</title>
        <authorList>
            <person name="Tassone E.E."/>
        </authorList>
    </citation>
    <scope>NUCLEOTIDE SEQUENCE</scope>
</reference>
<feature type="non-terminal residue" evidence="2">
    <location>
        <position position="120"/>
    </location>
</feature>